<feature type="compositionally biased region" description="Low complexity" evidence="12">
    <location>
        <begin position="420"/>
        <end position="441"/>
    </location>
</feature>
<accession>A0AAD6J8F9</accession>
<reference evidence="15" key="1">
    <citation type="submission" date="2023-01" db="EMBL/GenBank/DDBJ databases">
        <title>The chitinases involved in constricting ring structure development in the nematode-trapping fungus Drechslerella dactyloides.</title>
        <authorList>
            <person name="Wang R."/>
            <person name="Zhang L."/>
            <person name="Tang P."/>
            <person name="Li S."/>
            <person name="Liang L."/>
        </authorList>
    </citation>
    <scope>NUCLEOTIDE SEQUENCE</scope>
    <source>
        <strain evidence="15">YMF1.00031</strain>
    </source>
</reference>
<comment type="catalytic activity">
    <reaction evidence="10">
        <text>a CDP-1,2-diacyl-sn-glycerol + sn-glycerol 3-phosphate = a 1,2-diacyl-sn-glycero-3-phospho-(1'-sn-glycero-3'-phosphate) + CMP + H(+)</text>
        <dbReference type="Rhea" id="RHEA:12593"/>
        <dbReference type="ChEBI" id="CHEBI:15378"/>
        <dbReference type="ChEBI" id="CHEBI:57597"/>
        <dbReference type="ChEBI" id="CHEBI:58332"/>
        <dbReference type="ChEBI" id="CHEBI:60110"/>
        <dbReference type="ChEBI" id="CHEBI:60377"/>
        <dbReference type="EC" id="2.7.8.5"/>
    </reaction>
</comment>
<protein>
    <recommendedName>
        <fullName evidence="3">CDP-diacylglycerol--glycerol-3-phosphate 1-phosphatidyltransferase</fullName>
        <ecNumber evidence="3">2.7.8.5</ecNumber>
    </recommendedName>
</protein>
<keyword evidence="16" id="KW-1185">Reference proteome</keyword>
<dbReference type="InterPro" id="IPR002498">
    <property type="entry name" value="PInositol-4-P-4/5-kinase_core"/>
</dbReference>
<dbReference type="InterPro" id="IPR001736">
    <property type="entry name" value="PLipase_D/transphosphatidylase"/>
</dbReference>
<evidence type="ECO:0000259" key="14">
    <source>
        <dbReference type="PROSITE" id="PS51455"/>
    </source>
</evidence>
<comment type="similarity">
    <text evidence="2">Belongs to the CDP-alcohol phosphatidyltransferase class-II family.</text>
</comment>
<dbReference type="InterPro" id="IPR016270">
    <property type="entry name" value="PGS1"/>
</dbReference>
<feature type="region of interest" description="Disordered" evidence="12">
    <location>
        <begin position="418"/>
        <end position="445"/>
    </location>
</feature>
<dbReference type="SUPFAM" id="SSF56024">
    <property type="entry name" value="Phospholipase D/nuclease"/>
    <property type="match status" value="1"/>
</dbReference>
<keyword evidence="9" id="KW-1208">Phospholipid metabolism</keyword>
<evidence type="ECO:0000313" key="16">
    <source>
        <dbReference type="Proteomes" id="UP001221413"/>
    </source>
</evidence>
<evidence type="ECO:0000256" key="1">
    <source>
        <dbReference type="ARBA" id="ARBA00005042"/>
    </source>
</evidence>
<dbReference type="GO" id="GO:0032049">
    <property type="term" value="P:cardiolipin biosynthetic process"/>
    <property type="evidence" value="ECO:0007669"/>
    <property type="project" value="InterPro"/>
</dbReference>
<dbReference type="PANTHER" id="PTHR12586">
    <property type="entry name" value="CDP-DIACYLGLYCEROL--SERINE O-PHOSPHATIDYLTRANSFERASE"/>
    <property type="match status" value="1"/>
</dbReference>
<evidence type="ECO:0000256" key="5">
    <source>
        <dbReference type="ARBA" id="ARBA00022679"/>
    </source>
</evidence>
<feature type="domain" description="PIPK" evidence="14">
    <location>
        <begin position="8"/>
        <end position="353"/>
    </location>
</feature>
<dbReference type="PANTHER" id="PTHR12586:SF1">
    <property type="entry name" value="CDP-DIACYLGLYCEROL--GLYCEROL-3-PHOSPHATE 3-PHOSPHATIDYLTRANSFERASE, MITOCHONDRIAL"/>
    <property type="match status" value="1"/>
</dbReference>
<dbReference type="Gene3D" id="3.30.810.10">
    <property type="entry name" value="2-Layer Sandwich"/>
    <property type="match status" value="1"/>
</dbReference>
<dbReference type="PROSITE" id="PS50035">
    <property type="entry name" value="PLD"/>
    <property type="match status" value="1"/>
</dbReference>
<dbReference type="Pfam" id="PF01504">
    <property type="entry name" value="PIP5K"/>
    <property type="match status" value="1"/>
</dbReference>
<keyword evidence="8" id="KW-0594">Phospholipid biosynthesis</keyword>
<comment type="pathway">
    <text evidence="1">Phospholipid metabolism; phosphatidylglycerol biosynthesis; phosphatidylglycerol from CDP-diacylglycerol: step 1/2.</text>
</comment>
<dbReference type="PROSITE" id="PS51455">
    <property type="entry name" value="PIPK"/>
    <property type="match status" value="1"/>
</dbReference>
<keyword evidence="4" id="KW-0444">Lipid biosynthesis</keyword>
<evidence type="ECO:0000256" key="12">
    <source>
        <dbReference type="SAM" id="MobiDB-lite"/>
    </source>
</evidence>
<proteinExistence type="inferred from homology"/>
<dbReference type="GO" id="GO:0005739">
    <property type="term" value="C:mitochondrion"/>
    <property type="evidence" value="ECO:0007669"/>
    <property type="project" value="TreeGrafter"/>
</dbReference>
<keyword evidence="7" id="KW-0443">Lipid metabolism</keyword>
<evidence type="ECO:0000313" key="15">
    <source>
        <dbReference type="EMBL" id="KAJ6264852.1"/>
    </source>
</evidence>
<evidence type="ECO:0000256" key="2">
    <source>
        <dbReference type="ARBA" id="ARBA00010682"/>
    </source>
</evidence>
<dbReference type="Gene3D" id="3.30.800.10">
    <property type="entry name" value="Phosphatidylinositol Phosphate Kinase II Beta"/>
    <property type="match status" value="1"/>
</dbReference>
<dbReference type="InterPro" id="IPR027483">
    <property type="entry name" value="PInositol-4-P-4/5-kinase_C_sf"/>
</dbReference>
<sequence>MADIDPIARHRWYSIFSKSYKTHVIDNSIRRAFDEPLGDEDDYNDLRWPPHAAPPIVRTFSFTGFFRMYDLPFRRAAPLLFHRLRKGEWNIDEHKYTSQFDHRLTPVSGLGFSGSLFFFSTDGSLIVKSVGRRFEYTFLYTQCIEAYGNYILENPDSLLCRMTDVLFCFARHLGGVLGVSPSHYVVMHNLLQGMDAERGWKKWDLKPQQFFEPTRDLIPDKIKTEQAKSGLADSMDDDRIYLTEQQKDEFQTLLERDTEFLQRIETIDYSLLLGRYPIEKNSKPPQPENWITGVTSADGKHVYRACIVDFLWNVNQLQAKITKVAGKLLPEQTVTTQPGRYRREFLAQSQRFRRRDNKPQGYPPSCSSPRASCLVLRPNTPPYSFLRIMASTRATCLLLRQVRPRTFNINISAAHRPSRRTFSFTSRNPSSGSGAGAESSGSDGGGSTFTILRGLIDEMDKLAPRFEVTPREITVLKEPEEFYRTLKMKILSAKKRVFIATLYIGRTEHELMETIKTALRNTPSLKVSILTDALRGTREAPDVCSATLLVPLVKEFGEDRVELRMFHTPNLKGLKKAVIPKRLNEGWGLQHMKLYGFDDEVILSGANLSKDYFTNRQDRYHLFSTKALTEYYARIHDAICNLSFKVQPNDKLENRFELLWPPSNAAPSPLDDSAAFRTAASALISPLLQPTAAPPPRKSKTVVYPIGQFTPLMAGSGAENHSTEHRSILSILRTLSRDDFADSSWTFTAGYFNMHRELKELLLTSRSSSGTVITAAPEANGFYGSAGISGYLPPGYLILARRFLEDVGRVRGGRGVELLEWRRGIVGQPGGWTYHAKGIWITLPEGPAPGLTVVGSSNYTRRSHKLDLEMNAVVVTEDRQLQEELAGEVRHLKRFAERLELQDFEKEERKVPWETKVLLWLVGWGL</sequence>
<dbReference type="GO" id="GO:0046488">
    <property type="term" value="P:phosphatidylinositol metabolic process"/>
    <property type="evidence" value="ECO:0007669"/>
    <property type="project" value="UniProtKB-UniRule"/>
</dbReference>
<dbReference type="AlphaFoldDB" id="A0AAD6J8F9"/>
<keyword evidence="11" id="KW-0418">Kinase</keyword>
<name>A0AAD6J8F9_DREDA</name>
<keyword evidence="6" id="KW-0677">Repeat</keyword>
<dbReference type="SMART" id="SM00330">
    <property type="entry name" value="PIPKc"/>
    <property type="match status" value="1"/>
</dbReference>
<keyword evidence="5 11" id="KW-0808">Transferase</keyword>
<dbReference type="InterPro" id="IPR027484">
    <property type="entry name" value="PInositol-4-P-5-kinase_N"/>
</dbReference>
<dbReference type="Gene3D" id="3.30.870.10">
    <property type="entry name" value="Endonuclease Chain A"/>
    <property type="match status" value="2"/>
</dbReference>
<dbReference type="SMART" id="SM00155">
    <property type="entry name" value="PLDc"/>
    <property type="match status" value="2"/>
</dbReference>
<comment type="caution">
    <text evidence="15">The sequence shown here is derived from an EMBL/GenBank/DDBJ whole genome shotgun (WGS) entry which is preliminary data.</text>
</comment>
<dbReference type="CDD" id="cd09135">
    <property type="entry name" value="PLDc_PGS1_euk_1"/>
    <property type="match status" value="1"/>
</dbReference>
<dbReference type="EC" id="2.7.8.5" evidence="3"/>
<dbReference type="GO" id="GO:0008444">
    <property type="term" value="F:CDP-diacylglycerol-glycerol-3-phosphate 3-phosphatidyltransferase activity"/>
    <property type="evidence" value="ECO:0007669"/>
    <property type="project" value="UniProtKB-EC"/>
</dbReference>
<dbReference type="GO" id="GO:0005524">
    <property type="term" value="F:ATP binding"/>
    <property type="evidence" value="ECO:0007669"/>
    <property type="project" value="UniProtKB-UniRule"/>
</dbReference>
<evidence type="ECO:0000256" key="4">
    <source>
        <dbReference type="ARBA" id="ARBA00022516"/>
    </source>
</evidence>
<evidence type="ECO:0000256" key="7">
    <source>
        <dbReference type="ARBA" id="ARBA00023098"/>
    </source>
</evidence>
<evidence type="ECO:0000256" key="9">
    <source>
        <dbReference type="ARBA" id="ARBA00023264"/>
    </source>
</evidence>
<evidence type="ECO:0000256" key="6">
    <source>
        <dbReference type="ARBA" id="ARBA00022737"/>
    </source>
</evidence>
<evidence type="ECO:0000256" key="8">
    <source>
        <dbReference type="ARBA" id="ARBA00023209"/>
    </source>
</evidence>
<organism evidence="15 16">
    <name type="scientific">Drechslerella dactyloides</name>
    <name type="common">Nematode-trapping fungus</name>
    <name type="synonym">Arthrobotrys dactyloides</name>
    <dbReference type="NCBI Taxonomy" id="74499"/>
    <lineage>
        <taxon>Eukaryota</taxon>
        <taxon>Fungi</taxon>
        <taxon>Dikarya</taxon>
        <taxon>Ascomycota</taxon>
        <taxon>Pezizomycotina</taxon>
        <taxon>Orbiliomycetes</taxon>
        <taxon>Orbiliales</taxon>
        <taxon>Orbiliaceae</taxon>
        <taxon>Drechslerella</taxon>
    </lineage>
</organism>
<dbReference type="CDD" id="cd09137">
    <property type="entry name" value="PLDc_PGS1_euk_2"/>
    <property type="match status" value="1"/>
</dbReference>
<keyword evidence="11" id="KW-0547">Nucleotide-binding</keyword>
<dbReference type="EMBL" id="JAQGDS010000001">
    <property type="protein sequence ID" value="KAJ6264852.1"/>
    <property type="molecule type" value="Genomic_DNA"/>
</dbReference>
<evidence type="ECO:0000259" key="13">
    <source>
        <dbReference type="PROSITE" id="PS50035"/>
    </source>
</evidence>
<feature type="domain" description="PLD phosphodiesterase" evidence="13">
    <location>
        <begin position="586"/>
        <end position="612"/>
    </location>
</feature>
<evidence type="ECO:0000256" key="11">
    <source>
        <dbReference type="PROSITE-ProRule" id="PRU00781"/>
    </source>
</evidence>
<keyword evidence="11" id="KW-0067">ATP-binding</keyword>
<evidence type="ECO:0000256" key="3">
    <source>
        <dbReference type="ARBA" id="ARBA00013170"/>
    </source>
</evidence>
<gene>
    <name evidence="15" type="ORF">Dda_1005</name>
</gene>
<evidence type="ECO:0000256" key="10">
    <source>
        <dbReference type="ARBA" id="ARBA00048586"/>
    </source>
</evidence>
<dbReference type="SUPFAM" id="SSF56104">
    <property type="entry name" value="SAICAR synthase-like"/>
    <property type="match status" value="1"/>
</dbReference>
<dbReference type="Proteomes" id="UP001221413">
    <property type="component" value="Unassembled WGS sequence"/>
</dbReference>
<dbReference type="GO" id="GO:0052742">
    <property type="term" value="F:phosphatidylinositol kinase activity"/>
    <property type="evidence" value="ECO:0007669"/>
    <property type="project" value="InterPro"/>
</dbReference>